<dbReference type="PROSITE" id="PS50160">
    <property type="entry name" value="DNA_LIGASE_A3"/>
    <property type="match status" value="1"/>
</dbReference>
<keyword evidence="18" id="KW-0511">Multifunctional enzyme</keyword>
<keyword evidence="17" id="KW-0464">Manganese</keyword>
<keyword evidence="10" id="KW-0378">Hydrolase</keyword>
<feature type="compositionally biased region" description="Basic and acidic residues" evidence="21">
    <location>
        <begin position="610"/>
        <end position="620"/>
    </location>
</feature>
<comment type="catalytic activity">
    <reaction evidence="20">
        <text>ATP + (deoxyribonucleotide)n-3'-hydroxyl + 5'-phospho-(deoxyribonucleotide)m = (deoxyribonucleotide)n+m + AMP + diphosphate.</text>
        <dbReference type="EC" id="6.5.1.1"/>
    </reaction>
</comment>
<dbReference type="InterPro" id="IPR014146">
    <property type="entry name" value="LigD_ligase_dom"/>
</dbReference>
<dbReference type="NCBIfam" id="TIGR02776">
    <property type="entry name" value="NHEJ_ligase_prk"/>
    <property type="match status" value="1"/>
</dbReference>
<evidence type="ECO:0000256" key="18">
    <source>
        <dbReference type="ARBA" id="ARBA00023268"/>
    </source>
</evidence>
<feature type="region of interest" description="Disordered" evidence="21">
    <location>
        <begin position="1"/>
        <end position="23"/>
    </location>
</feature>
<keyword evidence="4" id="KW-0808">Transferase</keyword>
<keyword evidence="24" id="KW-1185">Reference proteome</keyword>
<dbReference type="Gene3D" id="3.30.470.30">
    <property type="entry name" value="DNA ligase/mRNA capping enzyme"/>
    <property type="match status" value="1"/>
</dbReference>
<keyword evidence="8" id="KW-0547">Nucleotide-binding</keyword>
<dbReference type="NCBIfam" id="TIGR02777">
    <property type="entry name" value="LigD_PE_dom"/>
    <property type="match status" value="1"/>
</dbReference>
<dbReference type="NCBIfam" id="TIGR02779">
    <property type="entry name" value="NHEJ_ligase_lig"/>
    <property type="match status" value="1"/>
</dbReference>
<dbReference type="PANTHER" id="PTHR42705">
    <property type="entry name" value="BIFUNCTIONAL NON-HOMOLOGOUS END JOINING PROTEIN LIGD"/>
    <property type="match status" value="1"/>
</dbReference>
<protein>
    <recommendedName>
        <fullName evidence="2">DNA ligase (ATP)</fullName>
        <ecNumber evidence="2">6.5.1.1</ecNumber>
    </recommendedName>
    <alternativeName>
        <fullName evidence="19">NHEJ DNA polymerase</fullName>
    </alternativeName>
</protein>
<keyword evidence="6" id="KW-0540">Nuclease</keyword>
<evidence type="ECO:0000256" key="21">
    <source>
        <dbReference type="SAM" id="MobiDB-lite"/>
    </source>
</evidence>
<evidence type="ECO:0000256" key="5">
    <source>
        <dbReference type="ARBA" id="ARBA00022695"/>
    </source>
</evidence>
<evidence type="ECO:0000256" key="10">
    <source>
        <dbReference type="ARBA" id="ARBA00022801"/>
    </source>
</evidence>
<evidence type="ECO:0000256" key="15">
    <source>
        <dbReference type="ARBA" id="ARBA00023172"/>
    </source>
</evidence>
<dbReference type="Pfam" id="PF13298">
    <property type="entry name" value="LigD_N"/>
    <property type="match status" value="1"/>
</dbReference>
<name>A0ABX7PD36_9BACT</name>
<feature type="compositionally biased region" description="Basic and acidic residues" evidence="21">
    <location>
        <begin position="1"/>
        <end position="12"/>
    </location>
</feature>
<evidence type="ECO:0000256" key="19">
    <source>
        <dbReference type="ARBA" id="ARBA00029943"/>
    </source>
</evidence>
<keyword evidence="3 23" id="KW-0436">Ligase</keyword>
<evidence type="ECO:0000256" key="9">
    <source>
        <dbReference type="ARBA" id="ARBA00022763"/>
    </source>
</evidence>
<feature type="compositionally biased region" description="Basic and acidic residues" evidence="21">
    <location>
        <begin position="214"/>
        <end position="226"/>
    </location>
</feature>
<evidence type="ECO:0000313" key="23">
    <source>
        <dbReference type="EMBL" id="QSQ28368.1"/>
    </source>
</evidence>
<evidence type="ECO:0000256" key="13">
    <source>
        <dbReference type="ARBA" id="ARBA00022932"/>
    </source>
</evidence>
<dbReference type="Pfam" id="PF04679">
    <property type="entry name" value="DNA_ligase_A_C"/>
    <property type="match status" value="1"/>
</dbReference>
<evidence type="ECO:0000256" key="11">
    <source>
        <dbReference type="ARBA" id="ARBA00022839"/>
    </source>
</evidence>
<evidence type="ECO:0000256" key="8">
    <source>
        <dbReference type="ARBA" id="ARBA00022741"/>
    </source>
</evidence>
<evidence type="ECO:0000256" key="20">
    <source>
        <dbReference type="ARBA" id="ARBA00034003"/>
    </source>
</evidence>
<proteinExistence type="predicted"/>
<evidence type="ECO:0000256" key="3">
    <source>
        <dbReference type="ARBA" id="ARBA00022598"/>
    </source>
</evidence>
<organism evidence="23 24">
    <name type="scientific">Pyxidicoccus parkwayensis</name>
    <dbReference type="NCBI Taxonomy" id="2813578"/>
    <lineage>
        <taxon>Bacteria</taxon>
        <taxon>Pseudomonadati</taxon>
        <taxon>Myxococcota</taxon>
        <taxon>Myxococcia</taxon>
        <taxon>Myxococcales</taxon>
        <taxon>Cystobacterineae</taxon>
        <taxon>Myxococcaceae</taxon>
        <taxon>Pyxidicoccus</taxon>
    </lineage>
</organism>
<gene>
    <name evidence="23" type="primary">ligD</name>
    <name evidence="23" type="ORF">JY651_33995</name>
</gene>
<evidence type="ECO:0000256" key="4">
    <source>
        <dbReference type="ARBA" id="ARBA00022679"/>
    </source>
</evidence>
<evidence type="ECO:0000256" key="14">
    <source>
        <dbReference type="ARBA" id="ARBA00023125"/>
    </source>
</evidence>
<dbReference type="Gene3D" id="3.90.920.10">
    <property type="entry name" value="DNA primase, PRIM domain"/>
    <property type="match status" value="1"/>
</dbReference>
<dbReference type="SUPFAM" id="SSF50249">
    <property type="entry name" value="Nucleic acid-binding proteins"/>
    <property type="match status" value="1"/>
</dbReference>
<evidence type="ECO:0000256" key="1">
    <source>
        <dbReference type="ARBA" id="ARBA00001936"/>
    </source>
</evidence>
<evidence type="ECO:0000256" key="16">
    <source>
        <dbReference type="ARBA" id="ARBA00023204"/>
    </source>
</evidence>
<dbReference type="InterPro" id="IPR014145">
    <property type="entry name" value="LigD_pol_dom"/>
</dbReference>
<dbReference type="Proteomes" id="UP000662747">
    <property type="component" value="Chromosome"/>
</dbReference>
<dbReference type="Gene3D" id="3.30.1490.70">
    <property type="match status" value="1"/>
</dbReference>
<dbReference type="InterPro" id="IPR012340">
    <property type="entry name" value="NA-bd_OB-fold"/>
</dbReference>
<feature type="compositionally biased region" description="Low complexity" evidence="21">
    <location>
        <begin position="621"/>
        <end position="638"/>
    </location>
</feature>
<keyword evidence="9" id="KW-0227">DNA damage</keyword>
<dbReference type="InterPro" id="IPR012309">
    <property type="entry name" value="DNA_ligase_ATP-dep_C"/>
</dbReference>
<accession>A0ABX7PD36</accession>
<dbReference type="InterPro" id="IPR052171">
    <property type="entry name" value="NHEJ_LigD"/>
</dbReference>
<dbReference type="NCBIfam" id="TIGR02778">
    <property type="entry name" value="ligD_pol"/>
    <property type="match status" value="1"/>
</dbReference>
<dbReference type="InterPro" id="IPR014144">
    <property type="entry name" value="LigD_PE_domain"/>
</dbReference>
<evidence type="ECO:0000256" key="6">
    <source>
        <dbReference type="ARBA" id="ARBA00022722"/>
    </source>
</evidence>
<feature type="region of interest" description="Disordered" evidence="21">
    <location>
        <begin position="577"/>
        <end position="644"/>
    </location>
</feature>
<dbReference type="EC" id="6.5.1.1" evidence="2"/>
<keyword evidence="11" id="KW-0269">Exonuclease</keyword>
<dbReference type="InterPro" id="IPR012310">
    <property type="entry name" value="DNA_ligase_ATP-dep_cent"/>
</dbReference>
<dbReference type="CDD" id="cd07971">
    <property type="entry name" value="OBF_DNA_ligase_LigD"/>
    <property type="match status" value="1"/>
</dbReference>
<evidence type="ECO:0000256" key="17">
    <source>
        <dbReference type="ARBA" id="ARBA00023211"/>
    </source>
</evidence>
<feature type="region of interest" description="Disordered" evidence="21">
    <location>
        <begin position="167"/>
        <end position="264"/>
    </location>
</feature>
<keyword evidence="5" id="KW-0548">Nucleotidyltransferase</keyword>
<evidence type="ECO:0000313" key="24">
    <source>
        <dbReference type="Proteomes" id="UP000662747"/>
    </source>
</evidence>
<keyword evidence="13" id="KW-0239">DNA-directed DNA polymerase</keyword>
<dbReference type="PANTHER" id="PTHR42705:SF2">
    <property type="entry name" value="BIFUNCTIONAL NON-HOMOLOGOUS END JOINING PROTEIN LIGD"/>
    <property type="match status" value="1"/>
</dbReference>
<evidence type="ECO:0000256" key="2">
    <source>
        <dbReference type="ARBA" id="ARBA00012727"/>
    </source>
</evidence>
<keyword evidence="16" id="KW-0234">DNA repair</keyword>
<keyword evidence="14" id="KW-0238">DNA-binding</keyword>
<dbReference type="GO" id="GO:0016874">
    <property type="term" value="F:ligase activity"/>
    <property type="evidence" value="ECO:0007669"/>
    <property type="project" value="UniProtKB-KW"/>
</dbReference>
<dbReference type="Gene3D" id="2.40.50.140">
    <property type="entry name" value="Nucleic acid-binding proteins"/>
    <property type="match status" value="1"/>
</dbReference>
<evidence type="ECO:0000256" key="12">
    <source>
        <dbReference type="ARBA" id="ARBA00022840"/>
    </source>
</evidence>
<keyword evidence="7" id="KW-0479">Metal-binding</keyword>
<dbReference type="Pfam" id="PF21686">
    <property type="entry name" value="LigD_Prim-Pol"/>
    <property type="match status" value="1"/>
</dbReference>
<dbReference type="CDD" id="cd07906">
    <property type="entry name" value="Adenylation_DNA_ligase_LigD_LigC"/>
    <property type="match status" value="1"/>
</dbReference>
<dbReference type="EMBL" id="CP071090">
    <property type="protein sequence ID" value="QSQ28368.1"/>
    <property type="molecule type" value="Genomic_DNA"/>
</dbReference>
<keyword evidence="15" id="KW-0233">DNA recombination</keyword>
<feature type="domain" description="ATP-dependent DNA ligase family profile" evidence="22">
    <location>
        <begin position="370"/>
        <end position="452"/>
    </location>
</feature>
<sequence length="930" mass="104021">MKTYRSKRDFSRTPEPASDAEARAHDDGARIFVVHKHDATSLHYDLRLEIDGVLASWAIPKGPSYDPGEKRLAVETEDHPLSYANFEGHIPDDAYGGGDSLLWDRGTFDTVPPGQAEAQRQQGRLHVELHGEKLKGRWHLIRAHLRGTGKKTQWLCFKAKDETADPDYDVTEERPESVKSGQVETHGPVKRGARKRAAEAAKTHGPAKRGARKHAPEAAEAHEPVKRGPRKHARELSEHAASGRRKRTEQESTAKARKRAAARTPEALLERVWPPMLARLSVPEEVSDATHVYEVKYDGFRAMASLVDGKLVFQSRRGNDLSARFPALAEALRKLDVRNTVVDGEIVALDAKGRSRFQLLQNLGGVEQRYVIFDVLWLDGEDLRELPLEERRARLERMLKGVKLPLQISEQVELPLKRALHTAQQRGWEGLIAKRKDSTYVGTRSDDWLKLKVLAGQEVVILGYLPIQNERAKTEIGALLVGVHGEDGFHDVGKVGTGFSTKDRRALKRLLDKDRAKQPMAVDAEPRKGAVWVRPQHVAQVRFTEWTEDGRLRHPVYQGLRTDKKPVEVVREMPAPVARKARRPEAASDAASHAVRPDTERLRALSAASRRRDTPARERVTTGTRRAPMARAARTAVVRGEHVETETTVGHAKLTHGDRVLFPSNGLTKADVFAYYREVAPLLVPVLEDRPISVQQWPAGIGAPGFFRHELSGMPSWLPTLRVRHEEKTLRHVNVKDEEALLWLANQSALTLHMWLSHAPRLAQPDMLVLDLDPGRGGWADVVTIAMSLREKLEAHGLRGYPKTSGKRGLHVVVPLAPGHTYARAQAFADRLVAELEEDHGDIATTERSIGKRGGRLYLDAGQNARGKTVVAPYSLRAVELAPFSAPVKWSEVTKRLDPSRFNLKTLRKRLDSVGDLFAEDMKDKQTLPE</sequence>
<evidence type="ECO:0000256" key="7">
    <source>
        <dbReference type="ARBA" id="ARBA00022723"/>
    </source>
</evidence>
<dbReference type="InterPro" id="IPR014143">
    <property type="entry name" value="NHEJ_ligase_prk"/>
</dbReference>
<evidence type="ECO:0000259" key="22">
    <source>
        <dbReference type="PROSITE" id="PS50160"/>
    </source>
</evidence>
<reference evidence="23 24" key="1">
    <citation type="submission" date="2021-02" db="EMBL/GenBank/DDBJ databases">
        <title>De Novo genome assembly of isolated myxobacteria.</title>
        <authorList>
            <person name="Stevens D.C."/>
        </authorList>
    </citation>
    <scope>NUCLEOTIDE SEQUENCE [LARGE SCALE GENOMIC DNA]</scope>
    <source>
        <strain evidence="24">SCPEA02</strain>
    </source>
</reference>
<dbReference type="Pfam" id="PF01068">
    <property type="entry name" value="DNA_ligase_A_M"/>
    <property type="match status" value="1"/>
</dbReference>
<comment type="cofactor">
    <cofactor evidence="1">
        <name>Mn(2+)</name>
        <dbReference type="ChEBI" id="CHEBI:29035"/>
    </cofactor>
</comment>
<dbReference type="CDD" id="cd04861">
    <property type="entry name" value="LigD_Pol_like"/>
    <property type="match status" value="1"/>
</dbReference>
<dbReference type="SUPFAM" id="SSF56091">
    <property type="entry name" value="DNA ligase/mRNA capping enzyme, catalytic domain"/>
    <property type="match status" value="1"/>
</dbReference>
<keyword evidence="12" id="KW-0067">ATP-binding</keyword>